<evidence type="ECO:0000259" key="1">
    <source>
        <dbReference type="SMART" id="SM00418"/>
    </source>
</evidence>
<dbReference type="Proteomes" id="UP000548476">
    <property type="component" value="Unassembled WGS sequence"/>
</dbReference>
<dbReference type="SUPFAM" id="SSF46785">
    <property type="entry name" value="Winged helix' DNA-binding domain"/>
    <property type="match status" value="1"/>
</dbReference>
<dbReference type="AlphaFoldDB" id="A0A841FIN8"/>
<evidence type="ECO:0000313" key="2">
    <source>
        <dbReference type="EMBL" id="MBB6037201.1"/>
    </source>
</evidence>
<dbReference type="Gene3D" id="1.10.10.10">
    <property type="entry name" value="Winged helix-like DNA-binding domain superfamily/Winged helix DNA-binding domain"/>
    <property type="match status" value="1"/>
</dbReference>
<protein>
    <submittedName>
        <fullName evidence="2">DNA-binding transcriptional ArsR family regulator</fullName>
    </submittedName>
</protein>
<dbReference type="RefSeq" id="WP_184790014.1">
    <property type="nucleotide sequence ID" value="NZ_BONT01000109.1"/>
</dbReference>
<gene>
    <name evidence="2" type="ORF">HNR73_005074</name>
</gene>
<feature type="domain" description="HTH arsR-type" evidence="1">
    <location>
        <begin position="23"/>
        <end position="118"/>
    </location>
</feature>
<dbReference type="InterPro" id="IPR011991">
    <property type="entry name" value="ArsR-like_HTH"/>
</dbReference>
<dbReference type="InterPro" id="IPR001845">
    <property type="entry name" value="HTH_ArsR_DNA-bd_dom"/>
</dbReference>
<dbReference type="GO" id="GO:0003700">
    <property type="term" value="F:DNA-binding transcription factor activity"/>
    <property type="evidence" value="ECO:0007669"/>
    <property type="project" value="InterPro"/>
</dbReference>
<keyword evidence="3" id="KW-1185">Reference proteome</keyword>
<sequence length="199" mass="22038">MSEPETPPTSGHDPDKDVLLDARRIRGIAHPLRVRILDLLRRGGPATATGLAERLGQSSGATSYHLRQLATYGFVVEDPDRGTARERWWKAVHRSTVLNDSSQVDPADAETYLHAVVDATADRGHRFVNELYALPEEWRGAFTLNNVSLRLTPEESLRLIEEVTAVLDRYRHFDAPDAPAGAEHVATTFNLLPLAGDAR</sequence>
<dbReference type="CDD" id="cd00090">
    <property type="entry name" value="HTH_ARSR"/>
    <property type="match status" value="1"/>
</dbReference>
<proteinExistence type="predicted"/>
<dbReference type="SMART" id="SM00418">
    <property type="entry name" value="HTH_ARSR"/>
    <property type="match status" value="1"/>
</dbReference>
<dbReference type="Pfam" id="PF12840">
    <property type="entry name" value="HTH_20"/>
    <property type="match status" value="1"/>
</dbReference>
<comment type="caution">
    <text evidence="2">The sequence shown here is derived from an EMBL/GenBank/DDBJ whole genome shotgun (WGS) entry which is preliminary data.</text>
</comment>
<reference evidence="2 3" key="1">
    <citation type="submission" date="2020-08" db="EMBL/GenBank/DDBJ databases">
        <title>Genomic Encyclopedia of Type Strains, Phase IV (KMG-IV): sequencing the most valuable type-strain genomes for metagenomic binning, comparative biology and taxonomic classification.</title>
        <authorList>
            <person name="Goeker M."/>
        </authorList>
    </citation>
    <scope>NUCLEOTIDE SEQUENCE [LARGE SCALE GENOMIC DNA]</scope>
    <source>
        <strain evidence="2 3">YIM 65646</strain>
    </source>
</reference>
<organism evidence="2 3">
    <name type="scientific">Phytomonospora endophytica</name>
    <dbReference type="NCBI Taxonomy" id="714109"/>
    <lineage>
        <taxon>Bacteria</taxon>
        <taxon>Bacillati</taxon>
        <taxon>Actinomycetota</taxon>
        <taxon>Actinomycetes</taxon>
        <taxon>Micromonosporales</taxon>
        <taxon>Micromonosporaceae</taxon>
        <taxon>Phytomonospora</taxon>
    </lineage>
</organism>
<dbReference type="GO" id="GO:0003677">
    <property type="term" value="F:DNA binding"/>
    <property type="evidence" value="ECO:0007669"/>
    <property type="project" value="UniProtKB-KW"/>
</dbReference>
<evidence type="ECO:0000313" key="3">
    <source>
        <dbReference type="Proteomes" id="UP000548476"/>
    </source>
</evidence>
<dbReference type="EMBL" id="JACHGT010000011">
    <property type="protein sequence ID" value="MBB6037201.1"/>
    <property type="molecule type" value="Genomic_DNA"/>
</dbReference>
<dbReference type="InterPro" id="IPR036388">
    <property type="entry name" value="WH-like_DNA-bd_sf"/>
</dbReference>
<keyword evidence="2" id="KW-0238">DNA-binding</keyword>
<accession>A0A841FIN8</accession>
<dbReference type="InterPro" id="IPR036390">
    <property type="entry name" value="WH_DNA-bd_sf"/>
</dbReference>
<name>A0A841FIN8_9ACTN</name>